<comment type="caution">
    <text evidence="6">The sequence shown here is derived from an EMBL/GenBank/DDBJ whole genome shotgun (WGS) entry which is preliminary data.</text>
</comment>
<protein>
    <submittedName>
        <fullName evidence="6">DnaK suppressor protein</fullName>
    </submittedName>
</protein>
<dbReference type="AlphaFoldDB" id="A0A0G0W1S3"/>
<evidence type="ECO:0000256" key="3">
    <source>
        <dbReference type="ARBA" id="ARBA00022833"/>
    </source>
</evidence>
<dbReference type="EMBL" id="LBZV01000001">
    <property type="protein sequence ID" value="KKR78240.1"/>
    <property type="molecule type" value="Genomic_DNA"/>
</dbReference>
<dbReference type="PROSITE" id="PS51128">
    <property type="entry name" value="ZF_DKSA_2"/>
    <property type="match status" value="1"/>
</dbReference>
<keyword evidence="1" id="KW-0479">Metal-binding</keyword>
<organism evidence="6 7">
    <name type="scientific">Candidatus Curtissbacteria bacterium GW2011_GWA1_40_9</name>
    <dbReference type="NCBI Taxonomy" id="1618408"/>
    <lineage>
        <taxon>Bacteria</taxon>
        <taxon>Candidatus Curtissiibacteriota</taxon>
    </lineage>
</organism>
<sequence length="117" mass="13467">MINVKEIASKIEAQRRLVVSRIGRLRREDPFSTEDRAIIVEPGTDAAILSGHERTVIMEDRLKRDLREIEAALKKIKKGTYGKCERCGKSIDVKRLEVKPQALYCLKCESEIENKKR</sequence>
<evidence type="ECO:0000313" key="7">
    <source>
        <dbReference type="Proteomes" id="UP000034292"/>
    </source>
</evidence>
<dbReference type="STRING" id="1618408.UU23_C0001G0004"/>
<dbReference type="InterPro" id="IPR020458">
    <property type="entry name" value="Znf_DskA_TraR_CS"/>
</dbReference>
<evidence type="ECO:0000256" key="4">
    <source>
        <dbReference type="PROSITE-ProRule" id="PRU00510"/>
    </source>
</evidence>
<dbReference type="SUPFAM" id="SSF57716">
    <property type="entry name" value="Glucocorticoid receptor-like (DNA-binding domain)"/>
    <property type="match status" value="1"/>
</dbReference>
<accession>A0A0G0W1S3</accession>
<evidence type="ECO:0000313" key="6">
    <source>
        <dbReference type="EMBL" id="KKR78240.1"/>
    </source>
</evidence>
<name>A0A0G0W1S3_9BACT</name>
<dbReference type="Pfam" id="PF01258">
    <property type="entry name" value="zf-dskA_traR"/>
    <property type="match status" value="1"/>
</dbReference>
<dbReference type="PANTHER" id="PTHR33823:SF4">
    <property type="entry name" value="GENERAL STRESS PROTEIN 16O"/>
    <property type="match status" value="1"/>
</dbReference>
<feature type="zinc finger region" description="dksA C4-type" evidence="4">
    <location>
        <begin position="84"/>
        <end position="108"/>
    </location>
</feature>
<evidence type="ECO:0000256" key="2">
    <source>
        <dbReference type="ARBA" id="ARBA00022771"/>
    </source>
</evidence>
<keyword evidence="2" id="KW-0863">Zinc-finger</keyword>
<evidence type="ECO:0000256" key="1">
    <source>
        <dbReference type="ARBA" id="ARBA00022723"/>
    </source>
</evidence>
<keyword evidence="3" id="KW-0862">Zinc</keyword>
<evidence type="ECO:0000259" key="5">
    <source>
        <dbReference type="Pfam" id="PF01258"/>
    </source>
</evidence>
<proteinExistence type="predicted"/>
<feature type="domain" description="Zinc finger DksA/TraR C4-type" evidence="5">
    <location>
        <begin position="79"/>
        <end position="113"/>
    </location>
</feature>
<gene>
    <name evidence="6" type="ORF">UU23_C0001G0004</name>
</gene>
<dbReference type="GO" id="GO:0008270">
    <property type="term" value="F:zinc ion binding"/>
    <property type="evidence" value="ECO:0007669"/>
    <property type="project" value="UniProtKB-KW"/>
</dbReference>
<reference evidence="6 7" key="1">
    <citation type="journal article" date="2015" name="Nature">
        <title>rRNA introns, odd ribosomes, and small enigmatic genomes across a large radiation of phyla.</title>
        <authorList>
            <person name="Brown C.T."/>
            <person name="Hug L.A."/>
            <person name="Thomas B.C."/>
            <person name="Sharon I."/>
            <person name="Castelle C.J."/>
            <person name="Singh A."/>
            <person name="Wilkins M.J."/>
            <person name="Williams K.H."/>
            <person name="Banfield J.F."/>
        </authorList>
    </citation>
    <scope>NUCLEOTIDE SEQUENCE [LARGE SCALE GENOMIC DNA]</scope>
</reference>
<dbReference type="PANTHER" id="PTHR33823">
    <property type="entry name" value="RNA POLYMERASE-BINDING TRANSCRIPTION FACTOR DKSA-RELATED"/>
    <property type="match status" value="1"/>
</dbReference>
<dbReference type="Gene3D" id="1.20.120.910">
    <property type="entry name" value="DksA, coiled-coil domain"/>
    <property type="match status" value="1"/>
</dbReference>
<dbReference type="InterPro" id="IPR000962">
    <property type="entry name" value="Znf_DskA_TraR"/>
</dbReference>
<dbReference type="Proteomes" id="UP000034292">
    <property type="component" value="Unassembled WGS sequence"/>
</dbReference>
<dbReference type="PROSITE" id="PS01102">
    <property type="entry name" value="ZF_DKSA_1"/>
    <property type="match status" value="1"/>
</dbReference>